<dbReference type="OrthoDB" id="2186822at2"/>
<feature type="region of interest" description="Disordered" evidence="1">
    <location>
        <begin position="97"/>
        <end position="128"/>
    </location>
</feature>
<sequence>MGEFNSFDIVDVSSAFDQDYGLSTGYESTDFGEITVLDTNSFSGTNDVFHTSDPLKHAYKFQFEPLDLGNLHFVEPHYVDGYFRSDGTYVEGYYRDGDGNPTIDRPIEHGGGYVRSNPDGNPFNNLNG</sequence>
<gene>
    <name evidence="2" type="ORF">FBF83_09125</name>
</gene>
<evidence type="ECO:0000313" key="3">
    <source>
        <dbReference type="Proteomes" id="UP000310541"/>
    </source>
</evidence>
<comment type="caution">
    <text evidence="2">The sequence shown here is derived from an EMBL/GenBank/DDBJ whole genome shotgun (WGS) entry which is preliminary data.</text>
</comment>
<dbReference type="AlphaFoldDB" id="A0A4U1MJL6"/>
<dbReference type="EMBL" id="SWFM01000002">
    <property type="protein sequence ID" value="TKD70765.1"/>
    <property type="molecule type" value="Genomic_DNA"/>
</dbReference>
<dbReference type="Proteomes" id="UP000310541">
    <property type="component" value="Unassembled WGS sequence"/>
</dbReference>
<dbReference type="RefSeq" id="WP_136946839.1">
    <property type="nucleotide sequence ID" value="NZ_SWFM01000002.1"/>
</dbReference>
<feature type="compositionally biased region" description="Polar residues" evidence="1">
    <location>
        <begin position="118"/>
        <end position="128"/>
    </location>
</feature>
<evidence type="ECO:0000256" key="1">
    <source>
        <dbReference type="SAM" id="MobiDB-lite"/>
    </source>
</evidence>
<organism evidence="2 3">
    <name type="scientific">Guptibacillus hwajinpoensis</name>
    <dbReference type="NCBI Taxonomy" id="208199"/>
    <lineage>
        <taxon>Bacteria</taxon>
        <taxon>Bacillati</taxon>
        <taxon>Bacillota</taxon>
        <taxon>Bacilli</taxon>
        <taxon>Bacillales</taxon>
        <taxon>Guptibacillaceae</taxon>
        <taxon>Guptibacillus</taxon>
    </lineage>
</organism>
<protein>
    <submittedName>
        <fullName evidence="2">Uncharacterized protein</fullName>
    </submittedName>
</protein>
<proteinExistence type="predicted"/>
<evidence type="ECO:0000313" key="2">
    <source>
        <dbReference type="EMBL" id="TKD70765.1"/>
    </source>
</evidence>
<accession>A0A4U1MJL6</accession>
<reference evidence="2 3" key="1">
    <citation type="submission" date="2019-04" db="EMBL/GenBank/DDBJ databases">
        <title>Genome sequence of Bacillus hwajinpoensis strain Y2.</title>
        <authorList>
            <person name="Fair J.L."/>
            <person name="Maclea K.S."/>
        </authorList>
    </citation>
    <scope>NUCLEOTIDE SEQUENCE [LARGE SCALE GENOMIC DNA]</scope>
    <source>
        <strain evidence="2 3">Y2</strain>
    </source>
</reference>
<name>A0A4U1MJL6_9BACL</name>